<evidence type="ECO:0000256" key="4">
    <source>
        <dbReference type="ARBA" id="ARBA00022692"/>
    </source>
</evidence>
<dbReference type="GO" id="GO:0005886">
    <property type="term" value="C:plasma membrane"/>
    <property type="evidence" value="ECO:0007669"/>
    <property type="project" value="UniProtKB-SubCell"/>
</dbReference>
<reference evidence="12" key="1">
    <citation type="submission" date="2017-07" db="EMBL/GenBank/DDBJ databases">
        <title>Draft genome sequence of Effusibacillus lacus strain skLN1.</title>
        <authorList>
            <person name="Watanabe M."/>
            <person name="Kojima H."/>
            <person name="Fukui M."/>
        </authorList>
    </citation>
    <scope>NUCLEOTIDE SEQUENCE [LARGE SCALE GENOMIC DNA]</scope>
    <source>
        <strain evidence="12">skLN1</strain>
    </source>
</reference>
<comment type="function">
    <text evidence="10">Catalyzes the transfer of an acyl group from acyl-phosphate (acyl-PO(4)) to glycerol-3-phosphate (G3P) to form lysophosphatidic acid (LPA). This enzyme utilizes acyl-phosphate as fatty acyl donor, but not acyl-CoA or acyl-ACP.</text>
</comment>
<dbReference type="NCBIfam" id="TIGR00023">
    <property type="entry name" value="glycerol-3-phosphate 1-O-acyltransferase PlsY"/>
    <property type="match status" value="1"/>
</dbReference>
<evidence type="ECO:0000256" key="9">
    <source>
        <dbReference type="ARBA" id="ARBA00023264"/>
    </source>
</evidence>
<organism evidence="11 12">
    <name type="scientific">Effusibacillus lacus</name>
    <dbReference type="NCBI Taxonomy" id="1348429"/>
    <lineage>
        <taxon>Bacteria</taxon>
        <taxon>Bacillati</taxon>
        <taxon>Bacillota</taxon>
        <taxon>Bacilli</taxon>
        <taxon>Bacillales</taxon>
        <taxon>Alicyclobacillaceae</taxon>
        <taxon>Effusibacillus</taxon>
    </lineage>
</organism>
<feature type="transmembrane region" description="Helical" evidence="10">
    <location>
        <begin position="6"/>
        <end position="23"/>
    </location>
</feature>
<keyword evidence="4 10" id="KW-0812">Transmembrane</keyword>
<dbReference type="EMBL" id="BDUF01000029">
    <property type="protein sequence ID" value="GAX89708.1"/>
    <property type="molecule type" value="Genomic_DNA"/>
</dbReference>
<dbReference type="SMART" id="SM01207">
    <property type="entry name" value="G3P_acyltransf"/>
    <property type="match status" value="1"/>
</dbReference>
<keyword evidence="3 10" id="KW-0808">Transferase</keyword>
<comment type="similarity">
    <text evidence="10">Belongs to the PlsY family.</text>
</comment>
<dbReference type="PANTHER" id="PTHR30309">
    <property type="entry name" value="INNER MEMBRANE PROTEIN YGIH"/>
    <property type="match status" value="1"/>
</dbReference>
<keyword evidence="9 10" id="KW-1208">Phospholipid metabolism</keyword>
<evidence type="ECO:0000256" key="7">
    <source>
        <dbReference type="ARBA" id="ARBA00023136"/>
    </source>
</evidence>
<comment type="pathway">
    <text evidence="10">Lipid metabolism; phospholipid metabolism.</text>
</comment>
<dbReference type="Pfam" id="PF02660">
    <property type="entry name" value="G3P_acyltransf"/>
    <property type="match status" value="1"/>
</dbReference>
<proteinExistence type="inferred from homology"/>
<sequence length="195" mass="20856">MPYIFSAVIGYLLGSISFSYLVGRYKAGIDIREHGSGNAGATNTLRVLGKQSALIVFLADALKGVMSVAAGYLLTGTDAGMAIGGLFSIIGHNWPLFFNFRGGKGVATTIGVVVSVVFLPGIIAGIIAIILLVISRIVSLASLIFLTILPIAVLLTGQPLVYFWMSLAMAVMAYWRHRTNIVRLIQGKENRLGRK</sequence>
<dbReference type="GO" id="GO:0043772">
    <property type="term" value="F:acyl-phosphate glycerol-3-phosphate acyltransferase activity"/>
    <property type="evidence" value="ECO:0007669"/>
    <property type="project" value="UniProtKB-UniRule"/>
</dbReference>
<accession>A0A292YIH6</accession>
<comment type="caution">
    <text evidence="11">The sequence shown here is derived from an EMBL/GenBank/DDBJ whole genome shotgun (WGS) entry which is preliminary data.</text>
</comment>
<keyword evidence="6 10" id="KW-0443">Lipid metabolism</keyword>
<dbReference type="UniPathway" id="UPA00085"/>
<evidence type="ECO:0000313" key="12">
    <source>
        <dbReference type="Proteomes" id="UP000217785"/>
    </source>
</evidence>
<name>A0A292YIH6_9BACL</name>
<evidence type="ECO:0000256" key="3">
    <source>
        <dbReference type="ARBA" id="ARBA00022679"/>
    </source>
</evidence>
<dbReference type="OrthoDB" id="9777124at2"/>
<evidence type="ECO:0000256" key="1">
    <source>
        <dbReference type="ARBA" id="ARBA00022475"/>
    </source>
</evidence>
<feature type="transmembrane region" description="Helical" evidence="10">
    <location>
        <begin position="144"/>
        <end position="175"/>
    </location>
</feature>
<keyword evidence="5 10" id="KW-1133">Transmembrane helix</keyword>
<dbReference type="RefSeq" id="WP_096181404.1">
    <property type="nucleotide sequence ID" value="NZ_BDUF01000029.1"/>
</dbReference>
<evidence type="ECO:0000256" key="8">
    <source>
        <dbReference type="ARBA" id="ARBA00023209"/>
    </source>
</evidence>
<dbReference type="InterPro" id="IPR003811">
    <property type="entry name" value="G3P_acylTferase_PlsY"/>
</dbReference>
<comment type="subunit">
    <text evidence="10">Probably interacts with PlsX.</text>
</comment>
<evidence type="ECO:0000256" key="5">
    <source>
        <dbReference type="ARBA" id="ARBA00022989"/>
    </source>
</evidence>
<feature type="transmembrane region" description="Helical" evidence="10">
    <location>
        <begin position="110"/>
        <end position="138"/>
    </location>
</feature>
<dbReference type="HAMAP" id="MF_01043">
    <property type="entry name" value="PlsY"/>
    <property type="match status" value="1"/>
</dbReference>
<comment type="subcellular location">
    <subcellularLocation>
        <location evidence="10">Cell membrane</location>
        <topology evidence="10">Multi-pass membrane protein</topology>
    </subcellularLocation>
</comment>
<evidence type="ECO:0000256" key="6">
    <source>
        <dbReference type="ARBA" id="ARBA00023098"/>
    </source>
</evidence>
<keyword evidence="7 10" id="KW-0472">Membrane</keyword>
<keyword evidence="2 10" id="KW-0444">Lipid biosynthesis</keyword>
<dbReference type="GO" id="GO:0008654">
    <property type="term" value="P:phospholipid biosynthetic process"/>
    <property type="evidence" value="ECO:0007669"/>
    <property type="project" value="UniProtKB-UniRule"/>
</dbReference>
<keyword evidence="12" id="KW-1185">Reference proteome</keyword>
<feature type="transmembrane region" description="Helical" evidence="10">
    <location>
        <begin position="79"/>
        <end position="98"/>
    </location>
</feature>
<evidence type="ECO:0000256" key="2">
    <source>
        <dbReference type="ARBA" id="ARBA00022516"/>
    </source>
</evidence>
<keyword evidence="1 10" id="KW-1003">Cell membrane</keyword>
<protein>
    <recommendedName>
        <fullName evidence="10">Glycerol-3-phosphate acyltransferase</fullName>
    </recommendedName>
    <alternativeName>
        <fullName evidence="10">Acyl-PO4 G3P acyltransferase</fullName>
    </alternativeName>
    <alternativeName>
        <fullName evidence="10">Acyl-phosphate--glycerol-3-phosphate acyltransferase</fullName>
    </alternativeName>
    <alternativeName>
        <fullName evidence="10">G3P acyltransferase</fullName>
        <shortName evidence="10">GPAT</shortName>
        <ecNumber evidence="10">2.3.1.275</ecNumber>
    </alternativeName>
    <alternativeName>
        <fullName evidence="10">Lysophosphatidic acid synthase</fullName>
        <shortName evidence="10">LPA synthase</shortName>
    </alternativeName>
</protein>
<dbReference type="PANTHER" id="PTHR30309:SF0">
    <property type="entry name" value="GLYCEROL-3-PHOSPHATE ACYLTRANSFERASE-RELATED"/>
    <property type="match status" value="1"/>
</dbReference>
<dbReference type="EC" id="2.3.1.275" evidence="10"/>
<keyword evidence="11" id="KW-0012">Acyltransferase</keyword>
<evidence type="ECO:0000313" key="11">
    <source>
        <dbReference type="EMBL" id="GAX89708.1"/>
    </source>
</evidence>
<comment type="catalytic activity">
    <reaction evidence="10">
        <text>an acyl phosphate + sn-glycerol 3-phosphate = a 1-acyl-sn-glycero-3-phosphate + phosphate</text>
        <dbReference type="Rhea" id="RHEA:34075"/>
        <dbReference type="ChEBI" id="CHEBI:43474"/>
        <dbReference type="ChEBI" id="CHEBI:57597"/>
        <dbReference type="ChEBI" id="CHEBI:57970"/>
        <dbReference type="ChEBI" id="CHEBI:59918"/>
        <dbReference type="EC" id="2.3.1.275"/>
    </reaction>
</comment>
<keyword evidence="8 10" id="KW-0594">Phospholipid biosynthesis</keyword>
<dbReference type="Proteomes" id="UP000217785">
    <property type="component" value="Unassembled WGS sequence"/>
</dbReference>
<evidence type="ECO:0000256" key="10">
    <source>
        <dbReference type="HAMAP-Rule" id="MF_01043"/>
    </source>
</evidence>
<gene>
    <name evidence="10" type="primary">plsY</name>
    <name evidence="11" type="ORF">EFBL_1332</name>
</gene>
<dbReference type="AlphaFoldDB" id="A0A292YIH6"/>